<dbReference type="Proteomes" id="UP000799440">
    <property type="component" value="Unassembled WGS sequence"/>
</dbReference>
<reference evidence="1" key="1">
    <citation type="journal article" date="2020" name="Stud. Mycol.">
        <title>101 Dothideomycetes genomes: a test case for predicting lifestyles and emergence of pathogens.</title>
        <authorList>
            <person name="Haridas S."/>
            <person name="Albert R."/>
            <person name="Binder M."/>
            <person name="Bloem J."/>
            <person name="Labutti K."/>
            <person name="Salamov A."/>
            <person name="Andreopoulos B."/>
            <person name="Baker S."/>
            <person name="Barry K."/>
            <person name="Bills G."/>
            <person name="Bluhm B."/>
            <person name="Cannon C."/>
            <person name="Castanera R."/>
            <person name="Culley D."/>
            <person name="Daum C."/>
            <person name="Ezra D."/>
            <person name="Gonzalez J."/>
            <person name="Henrissat B."/>
            <person name="Kuo A."/>
            <person name="Liang C."/>
            <person name="Lipzen A."/>
            <person name="Lutzoni F."/>
            <person name="Magnuson J."/>
            <person name="Mondo S."/>
            <person name="Nolan M."/>
            <person name="Ohm R."/>
            <person name="Pangilinan J."/>
            <person name="Park H.-J."/>
            <person name="Ramirez L."/>
            <person name="Alfaro M."/>
            <person name="Sun H."/>
            <person name="Tritt A."/>
            <person name="Yoshinaga Y."/>
            <person name="Zwiers L.-H."/>
            <person name="Turgeon B."/>
            <person name="Goodwin S."/>
            <person name="Spatafora J."/>
            <person name="Crous P."/>
            <person name="Grigoriev I."/>
        </authorList>
    </citation>
    <scope>NUCLEOTIDE SEQUENCE</scope>
    <source>
        <strain evidence="1">CBS 119925</strain>
    </source>
</reference>
<keyword evidence="2" id="KW-1185">Reference proteome</keyword>
<dbReference type="AlphaFoldDB" id="A0A6A6V1Y6"/>
<evidence type="ECO:0000313" key="1">
    <source>
        <dbReference type="EMBL" id="KAF2743620.1"/>
    </source>
</evidence>
<organism evidence="1 2">
    <name type="scientific">Sporormia fimetaria CBS 119925</name>
    <dbReference type="NCBI Taxonomy" id="1340428"/>
    <lineage>
        <taxon>Eukaryota</taxon>
        <taxon>Fungi</taxon>
        <taxon>Dikarya</taxon>
        <taxon>Ascomycota</taxon>
        <taxon>Pezizomycotina</taxon>
        <taxon>Dothideomycetes</taxon>
        <taxon>Pleosporomycetidae</taxon>
        <taxon>Pleosporales</taxon>
        <taxon>Sporormiaceae</taxon>
        <taxon>Sporormia</taxon>
    </lineage>
</organism>
<dbReference type="EMBL" id="MU006595">
    <property type="protein sequence ID" value="KAF2743620.1"/>
    <property type="molecule type" value="Genomic_DNA"/>
</dbReference>
<accession>A0A6A6V1Y6</accession>
<proteinExistence type="predicted"/>
<name>A0A6A6V1Y6_9PLEO</name>
<evidence type="ECO:0000313" key="2">
    <source>
        <dbReference type="Proteomes" id="UP000799440"/>
    </source>
</evidence>
<sequence length="280" mass="32213">MRPELKALQSLRILWNDNPPRDPMDADPYDDSQILSVILQNLPALKSLVYISRERRGQVRSCSDECLQYLGRMTNLETSTISIRVLGSGDNTIFAFLQALPPSLKWLTVATLPAAWLALFVEYQRVNRTVAYLLTAANLRHIVFQVGDLLTSVDQPPEVDWTQVHTNGRLIQQILQEVSEQLRYHQILFEVTSRTGPSHTAIVVTSHEDLRNRIPYYHFACLKYESIWVDGQHIGYKGWDKSGDKKEFEDSEDWAFETDDAEGVVYLQLLEASIDRFDNW</sequence>
<gene>
    <name evidence="1" type="ORF">M011DRAFT_471169</name>
</gene>
<protein>
    <submittedName>
        <fullName evidence="1">Uncharacterized protein</fullName>
    </submittedName>
</protein>